<name>A0A3G3K050_9BACL</name>
<dbReference type="EMBL" id="CP033433">
    <property type="protein sequence ID" value="AYQ73884.1"/>
    <property type="molecule type" value="Genomic_DNA"/>
</dbReference>
<gene>
    <name evidence="2" type="ORF">EAV92_15645</name>
</gene>
<reference evidence="2 3" key="1">
    <citation type="submission" date="2018-10" db="EMBL/GenBank/DDBJ databases">
        <title>Genome Sequence of Cohnella sp.</title>
        <authorList>
            <person name="Srinivasan S."/>
            <person name="Kim M.K."/>
        </authorList>
    </citation>
    <scope>NUCLEOTIDE SEQUENCE [LARGE SCALE GENOMIC DNA]</scope>
    <source>
        <strain evidence="2 3">18JY8-7</strain>
    </source>
</reference>
<dbReference type="RefSeq" id="WP_123041968.1">
    <property type="nucleotide sequence ID" value="NZ_CP033433.1"/>
</dbReference>
<evidence type="ECO:0000313" key="2">
    <source>
        <dbReference type="EMBL" id="AYQ73884.1"/>
    </source>
</evidence>
<feature type="chain" id="PRO_5039663508" description="Sporulation protein" evidence="1">
    <location>
        <begin position="23"/>
        <end position="240"/>
    </location>
</feature>
<accession>A0A3G3K050</accession>
<dbReference type="AlphaFoldDB" id="A0A3G3K050"/>
<evidence type="ECO:0000313" key="3">
    <source>
        <dbReference type="Proteomes" id="UP000269097"/>
    </source>
</evidence>
<keyword evidence="3" id="KW-1185">Reference proteome</keyword>
<organism evidence="2 3">
    <name type="scientific">Cohnella candidum</name>
    <dbReference type="NCBI Taxonomy" id="2674991"/>
    <lineage>
        <taxon>Bacteria</taxon>
        <taxon>Bacillati</taxon>
        <taxon>Bacillota</taxon>
        <taxon>Bacilli</taxon>
        <taxon>Bacillales</taxon>
        <taxon>Paenibacillaceae</taxon>
        <taxon>Cohnella</taxon>
    </lineage>
</organism>
<protein>
    <recommendedName>
        <fullName evidence="4">Sporulation protein</fullName>
    </recommendedName>
</protein>
<dbReference type="Proteomes" id="UP000269097">
    <property type="component" value="Chromosome"/>
</dbReference>
<feature type="signal peptide" evidence="1">
    <location>
        <begin position="1"/>
        <end position="22"/>
    </location>
</feature>
<keyword evidence="1" id="KW-0732">Signal</keyword>
<proteinExistence type="predicted"/>
<sequence>MKRTALSALALTGALLLPACQANTMRQQSYDGQDIARQQQATDDSLKAKSLLPPHHAGNHDPRAIPSVDRMKTRTTNQYGGTSYGLGSSVYSVIGSSGLHSHGLSSHIESRLSGAGLSDIRVFALDDMVILAESKHRTTAGQYDSMQQKVLSGTAGLSGKGPEVGPGLNAGTYGAGAQATHDSLEQAERWVRSNMGNVKVYSVTSPEAVRTIDRIRSGAGSSSPRQMAADIQRLLQIAMK</sequence>
<evidence type="ECO:0000256" key="1">
    <source>
        <dbReference type="SAM" id="SignalP"/>
    </source>
</evidence>
<dbReference type="KEGG" id="coh:EAV92_15645"/>
<evidence type="ECO:0008006" key="4">
    <source>
        <dbReference type="Google" id="ProtNLM"/>
    </source>
</evidence>